<dbReference type="AlphaFoldDB" id="F9XS87"/>
<keyword evidence="3" id="KW-1185">Reference proteome</keyword>
<organism evidence="2 3">
    <name type="scientific">Zymoseptoria tritici (strain CBS 115943 / IPO323)</name>
    <name type="common">Speckled leaf blotch fungus</name>
    <name type="synonym">Septoria tritici</name>
    <dbReference type="NCBI Taxonomy" id="336722"/>
    <lineage>
        <taxon>Eukaryota</taxon>
        <taxon>Fungi</taxon>
        <taxon>Dikarya</taxon>
        <taxon>Ascomycota</taxon>
        <taxon>Pezizomycotina</taxon>
        <taxon>Dothideomycetes</taxon>
        <taxon>Dothideomycetidae</taxon>
        <taxon>Mycosphaerellales</taxon>
        <taxon>Mycosphaerellaceae</taxon>
        <taxon>Zymoseptoria</taxon>
    </lineage>
</organism>
<dbReference type="HOGENOM" id="CLU_1062489_0_0_1"/>
<dbReference type="RefSeq" id="XP_003846906.1">
    <property type="nucleotide sequence ID" value="XM_003846858.1"/>
</dbReference>
<dbReference type="Proteomes" id="UP000008062">
    <property type="component" value="Chromosome 21"/>
</dbReference>
<evidence type="ECO:0000313" key="3">
    <source>
        <dbReference type="Proteomes" id="UP000008062"/>
    </source>
</evidence>
<dbReference type="GeneID" id="13396680"/>
<dbReference type="InParanoid" id="F9XS87"/>
<sequence length="262" mass="29226">MQNFSMTGIEIPYVVACHAYRGYHADLMQAMLDGGLSATHITVEDVGRFLGVLEGTFNTDKPERGSNQTEPREEPEDSNQHAGLFFAVPTGIVVRNAKGRLIRGLHGSDSTLPRQALHRFGRLYEMWATGYQKALADFSCYSKMVDVHPGSDFIGSRGTKKVPAGLTRPVPAEGDTAFLLYTYLLSRLPEGGKVLCSKEALEKFGKSGTEASYHGFLEYVKDPQFASHPGQQHWVKALDKKCAVFMYLAKTIPLFRDCKWWR</sequence>
<dbReference type="EMBL" id="CM001216">
    <property type="protein sequence ID" value="EGP81882.1"/>
    <property type="molecule type" value="Genomic_DNA"/>
</dbReference>
<accession>F9XS87</accession>
<proteinExistence type="predicted"/>
<gene>
    <name evidence="2" type="ORF">MYCGRDRAFT_98076</name>
</gene>
<evidence type="ECO:0000313" key="2">
    <source>
        <dbReference type="EMBL" id="EGP81882.1"/>
    </source>
</evidence>
<feature type="region of interest" description="Disordered" evidence="1">
    <location>
        <begin position="57"/>
        <end position="80"/>
    </location>
</feature>
<evidence type="ECO:0000256" key="1">
    <source>
        <dbReference type="SAM" id="MobiDB-lite"/>
    </source>
</evidence>
<protein>
    <submittedName>
        <fullName evidence="2">Uncharacterized protein</fullName>
    </submittedName>
</protein>
<dbReference type="KEGG" id="ztr:MYCGRDRAFT_98076"/>
<reference evidence="2 3" key="1">
    <citation type="journal article" date="2011" name="PLoS Genet.">
        <title>Finished genome of the fungal wheat pathogen Mycosphaerella graminicola reveals dispensome structure, chromosome plasticity, and stealth pathogenesis.</title>
        <authorList>
            <person name="Goodwin S.B."/>
            <person name="Ben M'barek S."/>
            <person name="Dhillon B."/>
            <person name="Wittenberg A.H.J."/>
            <person name="Crane C.F."/>
            <person name="Hane J.K."/>
            <person name="Foster A.J."/>
            <person name="Van der Lee T.A.J."/>
            <person name="Grimwood J."/>
            <person name="Aerts A."/>
            <person name="Antoniw J."/>
            <person name="Bailey A."/>
            <person name="Bluhm B."/>
            <person name="Bowler J."/>
            <person name="Bristow J."/>
            <person name="van der Burgt A."/>
            <person name="Canto-Canche B."/>
            <person name="Churchill A.C.L."/>
            <person name="Conde-Ferraez L."/>
            <person name="Cools H.J."/>
            <person name="Coutinho P.M."/>
            <person name="Csukai M."/>
            <person name="Dehal P."/>
            <person name="De Wit P."/>
            <person name="Donzelli B."/>
            <person name="van de Geest H.C."/>
            <person name="van Ham R.C.H.J."/>
            <person name="Hammond-Kosack K.E."/>
            <person name="Henrissat B."/>
            <person name="Kilian A."/>
            <person name="Kobayashi A.K."/>
            <person name="Koopmann E."/>
            <person name="Kourmpetis Y."/>
            <person name="Kuzniar A."/>
            <person name="Lindquist E."/>
            <person name="Lombard V."/>
            <person name="Maliepaard C."/>
            <person name="Martins N."/>
            <person name="Mehrabi R."/>
            <person name="Nap J.P.H."/>
            <person name="Ponomarenko A."/>
            <person name="Rudd J.J."/>
            <person name="Salamov A."/>
            <person name="Schmutz J."/>
            <person name="Schouten H.J."/>
            <person name="Shapiro H."/>
            <person name="Stergiopoulos I."/>
            <person name="Torriani S.F.F."/>
            <person name="Tu H."/>
            <person name="de Vries R.P."/>
            <person name="Waalwijk C."/>
            <person name="Ware S.B."/>
            <person name="Wiebenga A."/>
            <person name="Zwiers L.-H."/>
            <person name="Oliver R.P."/>
            <person name="Grigoriev I.V."/>
            <person name="Kema G.H.J."/>
        </authorList>
    </citation>
    <scope>NUCLEOTIDE SEQUENCE [LARGE SCALE GENOMIC DNA]</scope>
    <source>
        <strain evidence="3">CBS 115943 / IPO323</strain>
    </source>
</reference>
<name>F9XS87_ZYMTI</name>